<evidence type="ECO:0000313" key="3">
    <source>
        <dbReference type="EMBL" id="MCT9810665.1"/>
    </source>
</evidence>
<dbReference type="SUPFAM" id="SSF160935">
    <property type="entry name" value="VPA0735-like"/>
    <property type="match status" value="1"/>
</dbReference>
<organism evidence="3 4">
    <name type="scientific">Acidovorax bellezanensis</name>
    <dbReference type="NCBI Taxonomy" id="2976702"/>
    <lineage>
        <taxon>Bacteria</taxon>
        <taxon>Pseudomonadati</taxon>
        <taxon>Pseudomonadota</taxon>
        <taxon>Betaproteobacteria</taxon>
        <taxon>Burkholderiales</taxon>
        <taxon>Comamonadaceae</taxon>
        <taxon>Acidovorax</taxon>
    </lineage>
</organism>
<reference evidence="3 4" key="1">
    <citation type="submission" date="2022-09" db="EMBL/GenBank/DDBJ databases">
        <title>Draft genome of isolate Be4.</title>
        <authorList>
            <person name="Sanchez-Castro I."/>
            <person name="Martinez-Rodriguez P."/>
            <person name="Descostes M."/>
            <person name="Merroun M."/>
        </authorList>
    </citation>
    <scope>NUCLEOTIDE SEQUENCE [LARGE SCALE GENOMIC DNA]</scope>
    <source>
        <strain evidence="3 4">Be4</strain>
    </source>
</reference>
<accession>A0ABT2PKA3</accession>
<dbReference type="PANTHER" id="PTHR36509">
    <property type="entry name" value="BLL3101 PROTEIN"/>
    <property type="match status" value="1"/>
</dbReference>
<proteinExistence type="predicted"/>
<protein>
    <submittedName>
        <fullName evidence="3">DUF1254 domain-containing protein</fullName>
    </submittedName>
</protein>
<dbReference type="Gene3D" id="2.60.120.600">
    <property type="entry name" value="Domain of unknown function DUF1214, C-terminal domain"/>
    <property type="match status" value="1"/>
</dbReference>
<evidence type="ECO:0000313" key="4">
    <source>
        <dbReference type="Proteomes" id="UP001525968"/>
    </source>
</evidence>
<evidence type="ECO:0000259" key="1">
    <source>
        <dbReference type="Pfam" id="PF06742"/>
    </source>
</evidence>
<sequence>MSTTTSTTPQAGPPRQALARSIGLAAFVYGYPLVESMRTCRLQTGGSASSPARAPIDALYHITQASTDRDRDIVTPANDLLYSTAWIYLGDGPRLLTVPAARRHPGRYFVLPLYDAYTENFENLGPRNCNPDGETVVLVGPGGEVPAALQGHRVVRCPTNLVWLIGRILVGDADDLPAARALQAEIALAPAPGTALGRRPVAVEQWQGEPLDAMAEVHEQQRPPEDVAPRFFTALCQALADSPARSQDQGLLAWLGQAGLHASPAFAWEALDAPTRAGLIEGFADAVALVASAARSRRAKPWVLASRAGRYGNDYLVRALTAYIGLGALATDEALYGAGHFDAQAQPLTGQRNYRMRFSADEMPPADAFWSVTLYDADRFLYPNAARRHSIGDRTPGLRRDADGGLALTFSHQAPADSANWLPTPAGPFYLIVRLYHPQADAPRWQVPALQPEES</sequence>
<dbReference type="Gene3D" id="2.60.40.1610">
    <property type="entry name" value="Domain of unknown function DUF1254"/>
    <property type="match status" value="1"/>
</dbReference>
<comment type="caution">
    <text evidence="3">The sequence shown here is derived from an EMBL/GenBank/DDBJ whole genome shotgun (WGS) entry which is preliminary data.</text>
</comment>
<dbReference type="InterPro" id="IPR010621">
    <property type="entry name" value="DUF1214"/>
</dbReference>
<dbReference type="InterPro" id="IPR037050">
    <property type="entry name" value="DUF1254_sf"/>
</dbReference>
<dbReference type="Pfam" id="PF06863">
    <property type="entry name" value="DUF1254"/>
    <property type="match status" value="1"/>
</dbReference>
<gene>
    <name evidence="3" type="ORF">N0K08_08470</name>
</gene>
<keyword evidence="4" id="KW-1185">Reference proteome</keyword>
<evidence type="ECO:0000259" key="2">
    <source>
        <dbReference type="Pfam" id="PF06863"/>
    </source>
</evidence>
<dbReference type="InterPro" id="IPR010679">
    <property type="entry name" value="DUF1254"/>
</dbReference>
<feature type="domain" description="DUF1214" evidence="1">
    <location>
        <begin position="333"/>
        <end position="439"/>
    </location>
</feature>
<feature type="domain" description="DUF1254" evidence="2">
    <location>
        <begin position="58"/>
        <end position="190"/>
    </location>
</feature>
<dbReference type="Pfam" id="PF06742">
    <property type="entry name" value="DUF1214"/>
    <property type="match status" value="1"/>
</dbReference>
<dbReference type="EMBL" id="JAODYH010000004">
    <property type="protein sequence ID" value="MCT9810665.1"/>
    <property type="molecule type" value="Genomic_DNA"/>
</dbReference>
<dbReference type="RefSeq" id="WP_261499773.1">
    <property type="nucleotide sequence ID" value="NZ_JAODYH010000004.1"/>
</dbReference>
<dbReference type="InterPro" id="IPR037049">
    <property type="entry name" value="DUF1214_C_sf"/>
</dbReference>
<name>A0ABT2PKA3_9BURK</name>
<dbReference type="PANTHER" id="PTHR36509:SF2">
    <property type="entry name" value="BLL3101 PROTEIN"/>
    <property type="match status" value="1"/>
</dbReference>
<dbReference type="Proteomes" id="UP001525968">
    <property type="component" value="Unassembled WGS sequence"/>
</dbReference>